<accession>A0A1L3EWN2</accession>
<dbReference type="AlphaFoldDB" id="A0A1L3EWN2"/>
<dbReference type="InterPro" id="IPR009057">
    <property type="entry name" value="Homeodomain-like_sf"/>
</dbReference>
<dbReference type="EMBL" id="CP017480">
    <property type="protein sequence ID" value="APG05463.1"/>
    <property type="molecule type" value="Genomic_DNA"/>
</dbReference>
<dbReference type="InterPro" id="IPR050204">
    <property type="entry name" value="AraC_XylS_family_regulators"/>
</dbReference>
<dbReference type="GO" id="GO:0003700">
    <property type="term" value="F:DNA-binding transcription factor activity"/>
    <property type="evidence" value="ECO:0007669"/>
    <property type="project" value="InterPro"/>
</dbReference>
<dbReference type="RefSeq" id="WP_071925021.1">
    <property type="nucleotide sequence ID" value="NZ_CP017480.1"/>
</dbReference>
<keyword evidence="2" id="KW-0238">DNA-binding</keyword>
<evidence type="ECO:0000256" key="3">
    <source>
        <dbReference type="ARBA" id="ARBA00023163"/>
    </source>
</evidence>
<feature type="domain" description="HTH araC/xylS-type" evidence="4">
    <location>
        <begin position="203"/>
        <end position="301"/>
    </location>
</feature>
<dbReference type="Pfam" id="PF12833">
    <property type="entry name" value="HTH_18"/>
    <property type="match status" value="1"/>
</dbReference>
<dbReference type="STRING" id="1440763.BJI69_17160"/>
<keyword evidence="6" id="KW-1185">Reference proteome</keyword>
<dbReference type="Proteomes" id="UP000182987">
    <property type="component" value="Chromosome"/>
</dbReference>
<proteinExistence type="predicted"/>
<keyword evidence="3" id="KW-0804">Transcription</keyword>
<evidence type="ECO:0000313" key="5">
    <source>
        <dbReference type="EMBL" id="APG05463.1"/>
    </source>
</evidence>
<evidence type="ECO:0000259" key="4">
    <source>
        <dbReference type="PROSITE" id="PS01124"/>
    </source>
</evidence>
<dbReference type="GO" id="GO:0043565">
    <property type="term" value="F:sequence-specific DNA binding"/>
    <property type="evidence" value="ECO:0007669"/>
    <property type="project" value="InterPro"/>
</dbReference>
<evidence type="ECO:0000256" key="1">
    <source>
        <dbReference type="ARBA" id="ARBA00023015"/>
    </source>
</evidence>
<keyword evidence="1" id="KW-0805">Transcription regulation</keyword>
<dbReference type="PANTHER" id="PTHR46796">
    <property type="entry name" value="HTH-TYPE TRANSCRIPTIONAL ACTIVATOR RHAS-RELATED"/>
    <property type="match status" value="1"/>
</dbReference>
<dbReference type="SUPFAM" id="SSF46689">
    <property type="entry name" value="Homeodomain-like"/>
    <property type="match status" value="2"/>
</dbReference>
<reference evidence="6" key="1">
    <citation type="submission" date="2016-09" db="EMBL/GenBank/DDBJ databases">
        <authorList>
            <person name="Lysoe E."/>
        </authorList>
    </citation>
    <scope>NUCLEOTIDE SEQUENCE [LARGE SCALE GENOMIC DNA]</scope>
    <source>
        <strain evidence="6">LJ96T</strain>
    </source>
</reference>
<name>A0A1L3EWN2_9GAMM</name>
<dbReference type="PANTHER" id="PTHR46796:SF14">
    <property type="entry name" value="TRANSCRIPTIONAL REGULATORY PROTEIN"/>
    <property type="match status" value="1"/>
</dbReference>
<dbReference type="SMART" id="SM00342">
    <property type="entry name" value="HTH_ARAC"/>
    <property type="match status" value="1"/>
</dbReference>
<dbReference type="OrthoDB" id="5740883at2"/>
<sequence>MRLDETSYALARDLTTTAVHLEASWHVPPTLARTASDVVATRWIDRRGSGTQTAITPLDRYVVRVFLSATSMRLDADGRPVVSGALAAGSVHVSLPGQALTMSLDGPGDTLQWYLPAPFVHEAARGMDCVALLDGLGFGGMYRDGAIEQLAFALLAANTGSCMPGTAGHFATAVLSRLFQLASAPAVTALDPVKLAIPRWRMQRVDAYIREHLGDPISLAAIAAAAGLSPMHFAARFRIATGQRPHHYILRARIEHAKALLASSERPVVEVAGDTGFRTQAHFTTIFKRFTGATPCAWRREHALVGTAAGSSSVGADSSANGC</sequence>
<dbReference type="InterPro" id="IPR018060">
    <property type="entry name" value="HTH_AraC"/>
</dbReference>
<dbReference type="PROSITE" id="PS01124">
    <property type="entry name" value="HTH_ARAC_FAMILY_2"/>
    <property type="match status" value="1"/>
</dbReference>
<dbReference type="KEGG" id="lrz:BJI69_17160"/>
<dbReference type="Gene3D" id="1.10.10.60">
    <property type="entry name" value="Homeodomain-like"/>
    <property type="match status" value="1"/>
</dbReference>
<evidence type="ECO:0000313" key="6">
    <source>
        <dbReference type="Proteomes" id="UP000182987"/>
    </source>
</evidence>
<organism evidence="5 6">
    <name type="scientific">Luteibacter rhizovicinus DSM 16549</name>
    <dbReference type="NCBI Taxonomy" id="1440763"/>
    <lineage>
        <taxon>Bacteria</taxon>
        <taxon>Pseudomonadati</taxon>
        <taxon>Pseudomonadota</taxon>
        <taxon>Gammaproteobacteria</taxon>
        <taxon>Lysobacterales</taxon>
        <taxon>Rhodanobacteraceae</taxon>
        <taxon>Luteibacter</taxon>
    </lineage>
</organism>
<protein>
    <recommendedName>
        <fullName evidence="4">HTH araC/xylS-type domain-containing protein</fullName>
    </recommendedName>
</protein>
<gene>
    <name evidence="5" type="ORF">BJI69_17160</name>
</gene>
<evidence type="ECO:0000256" key="2">
    <source>
        <dbReference type="ARBA" id="ARBA00023125"/>
    </source>
</evidence>